<dbReference type="AlphaFoldDB" id="A0A2X4U7K1"/>
<dbReference type="RefSeq" id="WP_072698187.1">
    <property type="nucleotide sequence ID" value="NZ_JAFBBL010000001.1"/>
</dbReference>
<feature type="chain" id="PRO_5038434238" evidence="3">
    <location>
        <begin position="25"/>
        <end position="163"/>
    </location>
</feature>
<evidence type="ECO:0000256" key="2">
    <source>
        <dbReference type="ARBA" id="ARBA00093774"/>
    </source>
</evidence>
<dbReference type="KEGG" id="rcr:NCTC10994_00441"/>
<gene>
    <name evidence="5" type="ORF">NCTC10994_00441</name>
</gene>
<evidence type="ECO:0000313" key="5">
    <source>
        <dbReference type="EMBL" id="SQI28690.1"/>
    </source>
</evidence>
<evidence type="ECO:0000256" key="1">
    <source>
        <dbReference type="ARBA" id="ARBA00022729"/>
    </source>
</evidence>
<protein>
    <submittedName>
        <fullName evidence="5">Lipoprotein</fullName>
    </submittedName>
</protein>
<keyword evidence="6" id="KW-1185">Reference proteome</keyword>
<reference evidence="5 6" key="1">
    <citation type="submission" date="2018-06" db="EMBL/GenBank/DDBJ databases">
        <authorList>
            <consortium name="Pathogen Informatics"/>
            <person name="Doyle S."/>
        </authorList>
    </citation>
    <scope>NUCLEOTIDE SEQUENCE [LARGE SCALE GENOMIC DNA]</scope>
    <source>
        <strain evidence="5 6">NCTC10994</strain>
    </source>
</reference>
<keyword evidence="1 3" id="KW-0732">Signal</keyword>
<dbReference type="EMBL" id="LS483468">
    <property type="protein sequence ID" value="SQI28690.1"/>
    <property type="molecule type" value="Genomic_DNA"/>
</dbReference>
<feature type="signal peptide" evidence="3">
    <location>
        <begin position="1"/>
        <end position="24"/>
    </location>
</feature>
<organism evidence="5 6">
    <name type="scientific">Rhodococcus coprophilus</name>
    <dbReference type="NCBI Taxonomy" id="38310"/>
    <lineage>
        <taxon>Bacteria</taxon>
        <taxon>Bacillati</taxon>
        <taxon>Actinomycetota</taxon>
        <taxon>Actinomycetes</taxon>
        <taxon>Mycobacteriales</taxon>
        <taxon>Nocardiaceae</taxon>
        <taxon>Rhodococcus</taxon>
    </lineage>
</organism>
<proteinExistence type="inferred from homology"/>
<accession>A0A2X4U7K1</accession>
<feature type="domain" description="Low molecular weight antigen MTB12-like C-terminal" evidence="4">
    <location>
        <begin position="55"/>
        <end position="162"/>
    </location>
</feature>
<dbReference type="Pfam" id="PF26580">
    <property type="entry name" value="Mtb12_C"/>
    <property type="match status" value="1"/>
</dbReference>
<sequence>MTTRTLWAAVAVAALALLPACSDAVSDSDTTPADAASTISTTTTATATTGTPPVDAAALQESVDVFFDPAATSEDRAAVVEDGTEHLPELEQFTGVLAGYPLTGTVGEVTTVDDDTVTATTEVAGPHGGAPMPLQFSRTDDGRWVLDDDAACSILEMGRITCS</sequence>
<evidence type="ECO:0000259" key="4">
    <source>
        <dbReference type="Pfam" id="PF26580"/>
    </source>
</evidence>
<dbReference type="Proteomes" id="UP000249091">
    <property type="component" value="Chromosome 1"/>
</dbReference>
<dbReference type="InterPro" id="IPR058644">
    <property type="entry name" value="Mtb12-like_C"/>
</dbReference>
<keyword evidence="5" id="KW-0449">Lipoprotein</keyword>
<name>A0A2X4U7K1_9NOCA</name>
<evidence type="ECO:0000313" key="6">
    <source>
        <dbReference type="Proteomes" id="UP000249091"/>
    </source>
</evidence>
<evidence type="ECO:0000256" key="3">
    <source>
        <dbReference type="SAM" id="SignalP"/>
    </source>
</evidence>
<comment type="similarity">
    <text evidence="2">Belongs to the MTB12 family.</text>
</comment>